<feature type="compositionally biased region" description="Polar residues" evidence="1">
    <location>
        <begin position="292"/>
        <end position="305"/>
    </location>
</feature>
<gene>
    <name evidence="3" type="ORF">GGH94_003359</name>
</gene>
<keyword evidence="4" id="KW-1185">Reference proteome</keyword>
<dbReference type="Proteomes" id="UP001140074">
    <property type="component" value="Unassembled WGS sequence"/>
</dbReference>
<accession>A0A9W8M5U6</accession>
<evidence type="ECO:0000313" key="4">
    <source>
        <dbReference type="Proteomes" id="UP001140074"/>
    </source>
</evidence>
<feature type="region of interest" description="Disordered" evidence="1">
    <location>
        <begin position="960"/>
        <end position="981"/>
    </location>
</feature>
<evidence type="ECO:0000256" key="1">
    <source>
        <dbReference type="SAM" id="MobiDB-lite"/>
    </source>
</evidence>
<feature type="region of interest" description="Disordered" evidence="1">
    <location>
        <begin position="255"/>
        <end position="305"/>
    </location>
</feature>
<dbReference type="InterPro" id="IPR019535">
    <property type="entry name" value="ICE2_C"/>
</dbReference>
<name>A0A9W8M5U6_9FUNG</name>
<feature type="compositionally biased region" description="Basic residues" evidence="1">
    <location>
        <begin position="967"/>
        <end position="981"/>
    </location>
</feature>
<dbReference type="AlphaFoldDB" id="A0A9W8M5U6"/>
<comment type="caution">
    <text evidence="3">The sequence shown here is derived from an EMBL/GenBank/DDBJ whole genome shotgun (WGS) entry which is preliminary data.</text>
</comment>
<dbReference type="GO" id="GO:0042795">
    <property type="term" value="P:snRNA transcription by RNA polymerase II"/>
    <property type="evidence" value="ECO:0007669"/>
    <property type="project" value="TreeGrafter"/>
</dbReference>
<dbReference type="GO" id="GO:0045945">
    <property type="term" value="P:positive regulation of transcription by RNA polymerase III"/>
    <property type="evidence" value="ECO:0007669"/>
    <property type="project" value="TreeGrafter"/>
</dbReference>
<feature type="compositionally biased region" description="Pro residues" evidence="1">
    <location>
        <begin position="261"/>
        <end position="275"/>
    </location>
</feature>
<protein>
    <recommendedName>
        <fullName evidence="2">Little elongation complex subunit 2 C-terminal domain-containing protein</fullName>
    </recommendedName>
</protein>
<dbReference type="EMBL" id="JANBUY010000110">
    <property type="protein sequence ID" value="KAJ2863811.1"/>
    <property type="molecule type" value="Genomic_DNA"/>
</dbReference>
<sequence>MELCTRQPSQDPEEQQFTVEGTEANETALNEQMQRHEYTNPTFSIAEERLSETVTSGTGPIASRDMDVDSDGGSDNENMEGEDMDDVPDGFIGDFEEIDEDEEVQRFISLNLTPAASTHQSPTALRPQTDNQAMPEARAEESSEDEDDSFESITERESGRLASVPIEAETADAHPMVVSSSVAPKTTPDNGLFSKVSIAHMRRLRTLQDGFREKHVPKLADELLFFNPDVYRRYTVLAKPAERVAEVVVAAAAAPTSSEPQAPPTAPELLAPPPTQQKRSSLRTGGDIPASSVEQSSAAVNGTAATATRVTEVDNSAVGDGEPMAVDLPVSARTRHATSSLEEDDVVGAILGVMSSPKSRASNTQMQTSSTPTPVAPKAAAVSAIPQDIPNDMLVAMMAIEGVNNVEVASKLNTARNNTESAPNKDIATRLPKGYGGPFSQLTTAEHRQFLELAQRMKTGTALGAKENTDYQRLKPKVESEQQAFRLQAREKVIPLLRNISESVNETALSELAGIGAEALKSYPPAYMPVRVTAIRASSAGYVPLVYKDTLLQRGACYHAEMPAINEKAGVPVLGEGKSGEQRSLVMSRDPVAMDLAGRTGADVALSASALIALLTLPQSYNHEVIIPFRVVESAGAQESDPSDSAGKDAPPRRMVVVDKPLMPSHAATPRKLNQMHYEMAVRKQLVNRSRPLELAGGSLAKAPGMAIQAAEQSGSEDAGQDNANYTLWEFGDLRVLIRYSVHGFAPKETPSTATTTVTLETKLEYQLGSNSAEAAMASAGGGGDAYEDVSESERLAWWLGSYIRGSPSEVWVAHVDVHRSAITRMSRRTCGDLYSGDSAGGQPSTRGVLGVLQDLLRLNAGQYMLVHRRRTWDATIYRALDESEAQAPPQRASEAVMSLAAELKPTLVPDLTQLGVEGDYVQAAWAGVPAQIPYTYAPADLSAFVNSSQSKWKPKGAAAAISPTAARKRRRAAAKLNKKA</sequence>
<feature type="compositionally biased region" description="Polar residues" evidence="1">
    <location>
        <begin position="113"/>
        <end position="132"/>
    </location>
</feature>
<feature type="region of interest" description="Disordered" evidence="1">
    <location>
        <begin position="113"/>
        <end position="157"/>
    </location>
</feature>
<evidence type="ECO:0000313" key="3">
    <source>
        <dbReference type="EMBL" id="KAJ2863811.1"/>
    </source>
</evidence>
<reference evidence="3" key="1">
    <citation type="submission" date="2022-07" db="EMBL/GenBank/DDBJ databases">
        <title>Phylogenomic reconstructions and comparative analyses of Kickxellomycotina fungi.</title>
        <authorList>
            <person name="Reynolds N.K."/>
            <person name="Stajich J.E."/>
            <person name="Barry K."/>
            <person name="Grigoriev I.V."/>
            <person name="Crous P."/>
            <person name="Smith M.E."/>
        </authorList>
    </citation>
    <scope>NUCLEOTIDE SEQUENCE</scope>
    <source>
        <strain evidence="3">RSA 476</strain>
    </source>
</reference>
<proteinExistence type="predicted"/>
<dbReference type="PANTHER" id="PTHR14633">
    <property type="entry name" value="LITTLE ELONGATION COMPLEX SUBUNIT 2"/>
    <property type="match status" value="1"/>
</dbReference>
<organism evidence="3 4">
    <name type="scientific">Coemansia aciculifera</name>
    <dbReference type="NCBI Taxonomy" id="417176"/>
    <lineage>
        <taxon>Eukaryota</taxon>
        <taxon>Fungi</taxon>
        <taxon>Fungi incertae sedis</taxon>
        <taxon>Zoopagomycota</taxon>
        <taxon>Kickxellomycotina</taxon>
        <taxon>Kickxellomycetes</taxon>
        <taxon>Kickxellales</taxon>
        <taxon>Kickxellaceae</taxon>
        <taxon>Coemansia</taxon>
    </lineage>
</organism>
<feature type="region of interest" description="Disordered" evidence="1">
    <location>
        <begin position="30"/>
        <end position="88"/>
    </location>
</feature>
<dbReference type="PANTHER" id="PTHR14633:SF3">
    <property type="entry name" value="LITTLE ELONGATION COMPLEX SUBUNIT 2"/>
    <property type="match status" value="1"/>
</dbReference>
<evidence type="ECO:0000259" key="2">
    <source>
        <dbReference type="Pfam" id="PF10505"/>
    </source>
</evidence>
<dbReference type="GO" id="GO:0008023">
    <property type="term" value="C:transcription elongation factor complex"/>
    <property type="evidence" value="ECO:0007669"/>
    <property type="project" value="InterPro"/>
</dbReference>
<feature type="compositionally biased region" description="Acidic residues" evidence="1">
    <location>
        <begin position="68"/>
        <end position="88"/>
    </location>
</feature>
<feature type="domain" description="Little elongation complex subunit 2 C-terminal" evidence="2">
    <location>
        <begin position="719"/>
        <end position="883"/>
    </location>
</feature>
<dbReference type="GO" id="GO:0042796">
    <property type="term" value="P:snRNA transcription by RNA polymerase III"/>
    <property type="evidence" value="ECO:0007669"/>
    <property type="project" value="TreeGrafter"/>
</dbReference>
<dbReference type="Pfam" id="PF10505">
    <property type="entry name" value="NARG2_C"/>
    <property type="match status" value="1"/>
</dbReference>